<proteinExistence type="predicted"/>
<dbReference type="EMBL" id="JNHK01000091">
    <property type="protein sequence ID" value="KDS36246.1"/>
    <property type="molecule type" value="Genomic_DNA"/>
</dbReference>
<evidence type="ECO:0000313" key="2">
    <source>
        <dbReference type="EMBL" id="KDS36246.1"/>
    </source>
</evidence>
<evidence type="ECO:0000256" key="1">
    <source>
        <dbReference type="SAM" id="MobiDB-lite"/>
    </source>
</evidence>
<name>A0AB34L5L9_PARDI</name>
<dbReference type="AlphaFoldDB" id="A0AB34L5L9"/>
<feature type="compositionally biased region" description="Basic residues" evidence="1">
    <location>
        <begin position="1"/>
        <end position="13"/>
    </location>
</feature>
<organism evidence="2 3">
    <name type="scientific">Parabacteroides distasonis str. 3776 D15 i</name>
    <dbReference type="NCBI Taxonomy" id="1339342"/>
    <lineage>
        <taxon>Bacteria</taxon>
        <taxon>Pseudomonadati</taxon>
        <taxon>Bacteroidota</taxon>
        <taxon>Bacteroidia</taxon>
        <taxon>Bacteroidales</taxon>
        <taxon>Tannerellaceae</taxon>
        <taxon>Parabacteroides</taxon>
    </lineage>
</organism>
<dbReference type="Proteomes" id="UP000027850">
    <property type="component" value="Unassembled WGS sequence"/>
</dbReference>
<feature type="region of interest" description="Disordered" evidence="1">
    <location>
        <begin position="1"/>
        <end position="32"/>
    </location>
</feature>
<gene>
    <name evidence="2" type="ORF">M091_1479</name>
</gene>
<comment type="caution">
    <text evidence="2">The sequence shown here is derived from an EMBL/GenBank/DDBJ whole genome shotgun (WGS) entry which is preliminary data.</text>
</comment>
<accession>A0AB34L5L9</accession>
<sequence>MLSRPFRKRRKQKNGNGRQNGRHVSPADIPFHRPAVIPKVKTEKDTLISLKQR</sequence>
<protein>
    <submittedName>
        <fullName evidence="2">Uncharacterized protein</fullName>
    </submittedName>
</protein>
<reference evidence="2 3" key="1">
    <citation type="submission" date="2014-04" db="EMBL/GenBank/DDBJ databases">
        <authorList>
            <person name="Sears C."/>
            <person name="Carroll K."/>
            <person name="Sack B.R."/>
            <person name="Qadri F."/>
            <person name="Myers L.L."/>
            <person name="Chung G.-T."/>
            <person name="Escheverria P."/>
            <person name="Fraser C.M."/>
            <person name="Sadzewicz L."/>
            <person name="Shefchek K.A."/>
            <person name="Tallon L."/>
            <person name="Das S.P."/>
            <person name="Daugherty S."/>
            <person name="Mongodin E.F."/>
        </authorList>
    </citation>
    <scope>NUCLEOTIDE SEQUENCE [LARGE SCALE GENOMIC DNA]</scope>
    <source>
        <strain evidence="2 3">3776 D15 i</strain>
    </source>
</reference>
<evidence type="ECO:0000313" key="3">
    <source>
        <dbReference type="Proteomes" id="UP000027850"/>
    </source>
</evidence>